<keyword evidence="2" id="KW-1185">Reference proteome</keyword>
<protein>
    <submittedName>
        <fullName evidence="1">Short chain dehydrogenase</fullName>
    </submittedName>
</protein>
<organism evidence="1 2">
    <name type="scientific">Neofusicoccum parvum</name>
    <dbReference type="NCBI Taxonomy" id="310453"/>
    <lineage>
        <taxon>Eukaryota</taxon>
        <taxon>Fungi</taxon>
        <taxon>Dikarya</taxon>
        <taxon>Ascomycota</taxon>
        <taxon>Pezizomycotina</taxon>
        <taxon>Dothideomycetes</taxon>
        <taxon>Dothideomycetes incertae sedis</taxon>
        <taxon>Botryosphaeriales</taxon>
        <taxon>Botryosphaeriaceae</taxon>
        <taxon>Neofusicoccum</taxon>
    </lineage>
</organism>
<evidence type="ECO:0000313" key="1">
    <source>
        <dbReference type="EMBL" id="GME22900.1"/>
    </source>
</evidence>
<sequence length="295" mass="30772">MGDKTTTATSATRPLEGKLGIISGASRGIGAAVAHNLASKGCSLILNYTSASSAEQTATLASTLSSTHGITAVPVRADVSEEAGCAAIIAAAQAARPEKLQVDVLINNAAVTVKSYLGSIDADEFARVYKTNVLGPILLTQAALPFLPHDRSGRIVNMSSVVNSQGMVGYSVYGGSKGALEAMTRVWARELAERATVNTVNIGPTMTDMYLGVPPELLKEVLESWMPACPLSAVRDGDTEQMKTFAQILGGRPGYVEEVAGVVGMLCLPEAGWTTGGLNRQDGAVAKRSATQKRY</sequence>
<accession>A0ACB5RQW7</accession>
<reference evidence="1" key="1">
    <citation type="submission" date="2024-09" db="EMBL/GenBank/DDBJ databases">
        <title>Draft Genome Sequences of Neofusicoccum parvum.</title>
        <authorList>
            <person name="Ashida A."/>
            <person name="Camagna M."/>
            <person name="Tanaka A."/>
            <person name="Takemoto D."/>
        </authorList>
    </citation>
    <scope>NUCLEOTIDE SEQUENCE</scope>
    <source>
        <strain evidence="1">PPO83</strain>
    </source>
</reference>
<name>A0ACB5RQW7_9PEZI</name>
<proteinExistence type="predicted"/>
<gene>
    <name evidence="1" type="primary">g799</name>
    <name evidence="1" type="ORF">NpPPO83_00000799</name>
</gene>
<dbReference type="Proteomes" id="UP001165186">
    <property type="component" value="Unassembled WGS sequence"/>
</dbReference>
<evidence type="ECO:0000313" key="2">
    <source>
        <dbReference type="Proteomes" id="UP001165186"/>
    </source>
</evidence>
<dbReference type="EMBL" id="BSXG01000004">
    <property type="protein sequence ID" value="GME22900.1"/>
    <property type="molecule type" value="Genomic_DNA"/>
</dbReference>
<comment type="caution">
    <text evidence="1">The sequence shown here is derived from an EMBL/GenBank/DDBJ whole genome shotgun (WGS) entry which is preliminary data.</text>
</comment>